<name>A0ABT3CFL5_9MYCO</name>
<sequence>MKVMTALFSPTDAVERAALLREAGAAGVFTFEGPREVFSPLVLASTVKGLDLMTNVAIALPRNPIQLAHQANDLQEISEGRFILGLGTQIRAQIEKRYGAEFDHPVARIKEMVGALRAIFAAWNTGERLDYRGEFFRHTLMTPTFNPGPNPFGPPPIYLGALGPRMTRATAEVADGLLVMPFGSKRFLHDKTMPAVREGLAAAGRDADELAVVPEIIVSVGEDHTSTRMLLAFYGSTPAYRPVLDAHGWGDLQPELNAMSKQGRWQEMATLIDDEMLHTIAACGTPAEVAAHIRDRVDGVSERICLYQPGPIAVQALAEIIDALG</sequence>
<feature type="domain" description="Luciferase-like" evidence="1">
    <location>
        <begin position="8"/>
        <end position="298"/>
    </location>
</feature>
<dbReference type="InterPro" id="IPR036661">
    <property type="entry name" value="Luciferase-like_sf"/>
</dbReference>
<dbReference type="InterPro" id="IPR019919">
    <property type="entry name" value="Lucif-like_OxRdtase_MSMEG_2256"/>
</dbReference>
<proteinExistence type="predicted"/>
<dbReference type="InterPro" id="IPR050564">
    <property type="entry name" value="F420-G6PD/mer"/>
</dbReference>
<evidence type="ECO:0000313" key="2">
    <source>
        <dbReference type="EMBL" id="MCV7228031.1"/>
    </source>
</evidence>
<dbReference type="SUPFAM" id="SSF51679">
    <property type="entry name" value="Bacterial luciferase-like"/>
    <property type="match status" value="1"/>
</dbReference>
<evidence type="ECO:0000259" key="1">
    <source>
        <dbReference type="Pfam" id="PF00296"/>
    </source>
</evidence>
<keyword evidence="2" id="KW-0560">Oxidoreductase</keyword>
<dbReference type="RefSeq" id="WP_264069086.1">
    <property type="nucleotide sequence ID" value="NZ_JACKTY010000031.1"/>
</dbReference>
<comment type="caution">
    <text evidence="2">The sequence shown here is derived from an EMBL/GenBank/DDBJ whole genome shotgun (WGS) entry which is preliminary data.</text>
</comment>
<dbReference type="Pfam" id="PF00296">
    <property type="entry name" value="Bac_luciferase"/>
    <property type="match status" value="1"/>
</dbReference>
<dbReference type="InterPro" id="IPR011251">
    <property type="entry name" value="Luciferase-like_dom"/>
</dbReference>
<dbReference type="CDD" id="cd01097">
    <property type="entry name" value="Tetrahydromethanopterin_reductase"/>
    <property type="match status" value="1"/>
</dbReference>
<dbReference type="GO" id="GO:0016491">
    <property type="term" value="F:oxidoreductase activity"/>
    <property type="evidence" value="ECO:0007669"/>
    <property type="project" value="UniProtKB-KW"/>
</dbReference>
<keyword evidence="3" id="KW-1185">Reference proteome</keyword>
<dbReference type="Gene3D" id="3.20.20.30">
    <property type="entry name" value="Luciferase-like domain"/>
    <property type="match status" value="1"/>
</dbReference>
<reference evidence="2 3" key="1">
    <citation type="journal article" date="2022" name="BMC Genomics">
        <title>Comparative genome analysis of mycobacteria focusing on tRNA and non-coding RNA.</title>
        <authorList>
            <person name="Behra P.R.K."/>
            <person name="Pettersson B.M.F."/>
            <person name="Ramesh M."/>
            <person name="Das S."/>
            <person name="Dasgupta S."/>
            <person name="Kirsebom L.A."/>
        </authorList>
    </citation>
    <scope>NUCLEOTIDE SEQUENCE [LARGE SCALE GENOMIC DNA]</scope>
    <source>
        <strain evidence="2 3">DSM 44078</strain>
    </source>
</reference>
<dbReference type="EMBL" id="JACKTY010000031">
    <property type="protein sequence ID" value="MCV7228031.1"/>
    <property type="molecule type" value="Genomic_DNA"/>
</dbReference>
<dbReference type="PANTHER" id="PTHR43244:SF2">
    <property type="entry name" value="CONSERVED HYPOTHETICAL ALANINE AND PROLINE-RICH PROTEIN"/>
    <property type="match status" value="1"/>
</dbReference>
<dbReference type="PANTHER" id="PTHR43244">
    <property type="match status" value="1"/>
</dbReference>
<gene>
    <name evidence="2" type="ORF">H7J73_18620</name>
</gene>
<protein>
    <submittedName>
        <fullName evidence="2">TIGR03617 family F420-dependent LLM class oxidoreductase</fullName>
        <ecNumber evidence="2">1.-.-.-</ecNumber>
    </submittedName>
</protein>
<accession>A0ABT3CFL5</accession>
<dbReference type="Proteomes" id="UP001526201">
    <property type="component" value="Unassembled WGS sequence"/>
</dbReference>
<dbReference type="EC" id="1.-.-.-" evidence="2"/>
<organism evidence="2 3">
    <name type="scientific">Mycolicibacterium komossense</name>
    <dbReference type="NCBI Taxonomy" id="1779"/>
    <lineage>
        <taxon>Bacteria</taxon>
        <taxon>Bacillati</taxon>
        <taxon>Actinomycetota</taxon>
        <taxon>Actinomycetes</taxon>
        <taxon>Mycobacteriales</taxon>
        <taxon>Mycobacteriaceae</taxon>
        <taxon>Mycolicibacterium</taxon>
    </lineage>
</organism>
<dbReference type="NCBIfam" id="TIGR03617">
    <property type="entry name" value="F420_MSMEG_2256"/>
    <property type="match status" value="1"/>
</dbReference>
<evidence type="ECO:0000313" key="3">
    <source>
        <dbReference type="Proteomes" id="UP001526201"/>
    </source>
</evidence>